<evidence type="ECO:0000256" key="1">
    <source>
        <dbReference type="SAM" id="SignalP"/>
    </source>
</evidence>
<evidence type="ECO:0000313" key="2">
    <source>
        <dbReference type="EMBL" id="RSZ55905.1"/>
    </source>
</evidence>
<dbReference type="OrthoDB" id="6058236at2"/>
<sequence>MRQTVFFLAALLGVGGVQAASGVSAGGVVLLQPERVIEARVSVDRLAPYLKLVDASARRALAKADAVPASSGFLVVAIRPGAQSMAWLDFTPPLPKTLANALLAGTQAVPVPAVKGGTVVTAIKYGMGGASAPTQPTPAPAEWTTAARAAGQPLDIGELVDRLWK</sequence>
<dbReference type="RefSeq" id="WP_126077174.1">
    <property type="nucleotide sequence ID" value="NZ_CP051166.1"/>
</dbReference>
<accession>A0A430HEF6</accession>
<name>A0A430HEF6_9BURK</name>
<feature type="signal peptide" evidence="1">
    <location>
        <begin position="1"/>
        <end position="19"/>
    </location>
</feature>
<dbReference type="AlphaFoldDB" id="A0A430HEF6"/>
<protein>
    <submittedName>
        <fullName evidence="2">Uncharacterized protein</fullName>
    </submittedName>
</protein>
<dbReference type="EMBL" id="RXLQ01000020">
    <property type="protein sequence ID" value="RSZ55905.1"/>
    <property type="molecule type" value="Genomic_DNA"/>
</dbReference>
<dbReference type="Proteomes" id="UP000278085">
    <property type="component" value="Unassembled WGS sequence"/>
</dbReference>
<keyword evidence="3" id="KW-1185">Reference proteome</keyword>
<reference evidence="2 3" key="1">
    <citation type="submission" date="2018-12" db="EMBL/GenBank/DDBJ databases">
        <authorList>
            <person name="Yang E."/>
        </authorList>
    </citation>
    <scope>NUCLEOTIDE SEQUENCE [LARGE SCALE GENOMIC DNA]</scope>
    <source>
        <strain evidence="2 3">SOD</strain>
    </source>
</reference>
<feature type="chain" id="PRO_5019489799" evidence="1">
    <location>
        <begin position="20"/>
        <end position="165"/>
    </location>
</feature>
<proteinExistence type="predicted"/>
<organism evidence="2 3">
    <name type="scientific">Massilia atriviolacea</name>
    <dbReference type="NCBI Taxonomy" id="2495579"/>
    <lineage>
        <taxon>Bacteria</taxon>
        <taxon>Pseudomonadati</taxon>
        <taxon>Pseudomonadota</taxon>
        <taxon>Betaproteobacteria</taxon>
        <taxon>Burkholderiales</taxon>
        <taxon>Oxalobacteraceae</taxon>
        <taxon>Telluria group</taxon>
        <taxon>Massilia</taxon>
    </lineage>
</organism>
<comment type="caution">
    <text evidence="2">The sequence shown here is derived from an EMBL/GenBank/DDBJ whole genome shotgun (WGS) entry which is preliminary data.</text>
</comment>
<evidence type="ECO:0000313" key="3">
    <source>
        <dbReference type="Proteomes" id="UP000278085"/>
    </source>
</evidence>
<gene>
    <name evidence="2" type="ORF">EJB06_27245</name>
</gene>
<keyword evidence="1" id="KW-0732">Signal</keyword>